<evidence type="ECO:0000313" key="6">
    <source>
        <dbReference type="EMBL" id="MFD2662105.1"/>
    </source>
</evidence>
<comment type="similarity">
    <text evidence="2">Belongs to the peptidase M24B family.</text>
</comment>
<comment type="caution">
    <text evidence="6">The sequence shown here is derived from an EMBL/GenBank/DDBJ whole genome shotgun (WGS) entry which is preliminary data.</text>
</comment>
<sequence>MVTVWQERKKRLVQYMNENGIEASLITSPMNVYYFTGFYTDPHERFMALYVEADGGTETLFVPLLELQAAEENGHVRETAAVSDVDDPYALLRSRIGRPAKTVGIEKNAVSVRQGELLAETFDGCLFADLEPFVLSLRMNKSEEEIGKVQHAVHIVERVIEYAAQTAVAGMTEAELTAELEFQMRKLGADRPAFESIVLTGPRTALPHGKPGGAAIREGDFVLIDIGVQAGGYCSDITRTFLMGEGTQAQVRLYETVLAANEAGIRAAKAGAMLADVDKAARDVIEQAGYGPLFTHRVGHGFGMEVHEQPSVSGQNRRIIEPGLLFTIEPGIYDPVLGGVRIEDDVYIQQDGSARVLTSYPKQLIRLGRK</sequence>
<dbReference type="InterPro" id="IPR000587">
    <property type="entry name" value="Creatinase_N"/>
</dbReference>
<organism evidence="6 7">
    <name type="scientific">Paenibacillus thailandensis</name>
    <dbReference type="NCBI Taxonomy" id="393250"/>
    <lineage>
        <taxon>Bacteria</taxon>
        <taxon>Bacillati</taxon>
        <taxon>Bacillota</taxon>
        <taxon>Bacilli</taxon>
        <taxon>Bacillales</taxon>
        <taxon>Paenibacillaceae</taxon>
        <taxon>Paenibacillus</taxon>
    </lineage>
</organism>
<dbReference type="CDD" id="cd01092">
    <property type="entry name" value="APP-like"/>
    <property type="match status" value="1"/>
</dbReference>
<dbReference type="InterPro" id="IPR001714">
    <property type="entry name" value="Pept_M24_MAP"/>
</dbReference>
<dbReference type="Pfam" id="PF01321">
    <property type="entry name" value="Creatinase_N"/>
    <property type="match status" value="1"/>
</dbReference>
<proteinExistence type="inferred from homology"/>
<dbReference type="Proteomes" id="UP001597493">
    <property type="component" value="Unassembled WGS sequence"/>
</dbReference>
<gene>
    <name evidence="6" type="ORF">ACFSW5_17755</name>
</gene>
<comment type="cofactor">
    <cofactor evidence="1">
        <name>Mn(2+)</name>
        <dbReference type="ChEBI" id="CHEBI:29035"/>
    </cofactor>
</comment>
<dbReference type="Gene3D" id="3.90.230.10">
    <property type="entry name" value="Creatinase/methionine aminopeptidase superfamily"/>
    <property type="match status" value="1"/>
</dbReference>
<dbReference type="InterPro" id="IPR029149">
    <property type="entry name" value="Creatin/AminoP/Spt16_N"/>
</dbReference>
<accession>A0ABW5R1B4</accession>
<evidence type="ECO:0000259" key="5">
    <source>
        <dbReference type="Pfam" id="PF01321"/>
    </source>
</evidence>
<evidence type="ECO:0000259" key="4">
    <source>
        <dbReference type="Pfam" id="PF00557"/>
    </source>
</evidence>
<protein>
    <submittedName>
        <fullName evidence="6">M24 family metallopeptidase</fullName>
    </submittedName>
</protein>
<dbReference type="SUPFAM" id="SSF53092">
    <property type="entry name" value="Creatinase/prolidase N-terminal domain"/>
    <property type="match status" value="1"/>
</dbReference>
<dbReference type="RefSeq" id="WP_379275893.1">
    <property type="nucleotide sequence ID" value="NZ_JBHUGT010000023.1"/>
</dbReference>
<dbReference type="InterPro" id="IPR036005">
    <property type="entry name" value="Creatinase/aminopeptidase-like"/>
</dbReference>
<reference evidence="7" key="1">
    <citation type="journal article" date="2019" name="Int. J. Syst. Evol. Microbiol.">
        <title>The Global Catalogue of Microorganisms (GCM) 10K type strain sequencing project: providing services to taxonomists for standard genome sequencing and annotation.</title>
        <authorList>
            <consortium name="The Broad Institute Genomics Platform"/>
            <consortium name="The Broad Institute Genome Sequencing Center for Infectious Disease"/>
            <person name="Wu L."/>
            <person name="Ma J."/>
        </authorList>
    </citation>
    <scope>NUCLEOTIDE SEQUENCE [LARGE SCALE GENOMIC DNA]</scope>
    <source>
        <strain evidence="7">TISTR 1827</strain>
    </source>
</reference>
<dbReference type="Pfam" id="PF00557">
    <property type="entry name" value="Peptidase_M24"/>
    <property type="match status" value="1"/>
</dbReference>
<keyword evidence="3" id="KW-0464">Manganese</keyword>
<dbReference type="SUPFAM" id="SSF55920">
    <property type="entry name" value="Creatinase/aminopeptidase"/>
    <property type="match status" value="1"/>
</dbReference>
<keyword evidence="7" id="KW-1185">Reference proteome</keyword>
<dbReference type="PANTHER" id="PTHR46112">
    <property type="entry name" value="AMINOPEPTIDASE"/>
    <property type="match status" value="1"/>
</dbReference>
<feature type="domain" description="Creatinase N-terminal" evidence="5">
    <location>
        <begin position="8"/>
        <end position="139"/>
    </location>
</feature>
<dbReference type="Gene3D" id="3.40.350.10">
    <property type="entry name" value="Creatinase/prolidase N-terminal domain"/>
    <property type="match status" value="1"/>
</dbReference>
<evidence type="ECO:0000256" key="3">
    <source>
        <dbReference type="ARBA" id="ARBA00023211"/>
    </source>
</evidence>
<dbReference type="PANTHER" id="PTHR46112:SF10">
    <property type="entry name" value="DIPEPTIDASE YKVY-RELATED"/>
    <property type="match status" value="1"/>
</dbReference>
<evidence type="ECO:0000256" key="1">
    <source>
        <dbReference type="ARBA" id="ARBA00001936"/>
    </source>
</evidence>
<dbReference type="EMBL" id="JBHUMY010000023">
    <property type="protein sequence ID" value="MFD2662105.1"/>
    <property type="molecule type" value="Genomic_DNA"/>
</dbReference>
<dbReference type="InterPro" id="IPR050659">
    <property type="entry name" value="Peptidase_M24B"/>
</dbReference>
<evidence type="ECO:0000256" key="2">
    <source>
        <dbReference type="ARBA" id="ARBA00008766"/>
    </source>
</evidence>
<name>A0ABW5R1B4_9BACL</name>
<evidence type="ECO:0000313" key="7">
    <source>
        <dbReference type="Proteomes" id="UP001597493"/>
    </source>
</evidence>
<feature type="domain" description="Peptidase M24" evidence="4">
    <location>
        <begin position="149"/>
        <end position="349"/>
    </location>
</feature>
<dbReference type="PRINTS" id="PR00599">
    <property type="entry name" value="MAPEPTIDASE"/>
</dbReference>
<dbReference type="InterPro" id="IPR000994">
    <property type="entry name" value="Pept_M24"/>
</dbReference>